<dbReference type="Proteomes" id="UP000264006">
    <property type="component" value="Chromosome"/>
</dbReference>
<evidence type="ECO:0000313" key="7">
    <source>
        <dbReference type="Proteomes" id="UP000264006"/>
    </source>
</evidence>
<protein>
    <submittedName>
        <fullName evidence="6">Transcriptional regulator, MarR family</fullName>
    </submittedName>
</protein>
<dbReference type="Gene3D" id="1.10.10.10">
    <property type="entry name" value="Winged helix-like DNA-binding domain superfamily/Winged helix DNA-binding domain"/>
    <property type="match status" value="1"/>
</dbReference>
<dbReference type="PROSITE" id="PS01117">
    <property type="entry name" value="HTH_MARR_1"/>
    <property type="match status" value="1"/>
</dbReference>
<dbReference type="GO" id="GO:0003677">
    <property type="term" value="F:DNA binding"/>
    <property type="evidence" value="ECO:0007669"/>
    <property type="project" value="UniProtKB-KW"/>
</dbReference>
<evidence type="ECO:0000313" key="6">
    <source>
        <dbReference type="EMBL" id="AXV05949.1"/>
    </source>
</evidence>
<sequence length="169" mass="18541">MDTSSAWCKAPDDEPLGKQVSRMLFELTGRMRAHLAAVADAVELTPMQARALHHLAEPCPMGEVATRLHCDRSNVTGIVDRLEERGLVERRQDPTDRRRRMLATTPAGDRVRQQMAELMVAGHPILAGLSVEQQAELRDLLATVLGASERSPSPEITAADMATADRLNP</sequence>
<evidence type="ECO:0000259" key="5">
    <source>
        <dbReference type="PROSITE" id="PS50995"/>
    </source>
</evidence>
<dbReference type="InterPro" id="IPR039422">
    <property type="entry name" value="MarR/SlyA-like"/>
</dbReference>
<evidence type="ECO:0000256" key="4">
    <source>
        <dbReference type="SAM" id="MobiDB-lite"/>
    </source>
</evidence>
<dbReference type="PRINTS" id="PR00598">
    <property type="entry name" value="HTHMARR"/>
</dbReference>
<dbReference type="SUPFAM" id="SSF46785">
    <property type="entry name" value="Winged helix' DNA-binding domain"/>
    <property type="match status" value="1"/>
</dbReference>
<dbReference type="InterPro" id="IPR000835">
    <property type="entry name" value="HTH_MarR-typ"/>
</dbReference>
<feature type="domain" description="HTH marR-type" evidence="5">
    <location>
        <begin position="17"/>
        <end position="146"/>
    </location>
</feature>
<dbReference type="InterPro" id="IPR023187">
    <property type="entry name" value="Tscrpt_reg_MarR-type_CS"/>
</dbReference>
<dbReference type="SMART" id="SM00347">
    <property type="entry name" value="HTH_MARR"/>
    <property type="match status" value="1"/>
</dbReference>
<keyword evidence="1" id="KW-0805">Transcription regulation</keyword>
<feature type="region of interest" description="Disordered" evidence="4">
    <location>
        <begin position="147"/>
        <end position="169"/>
    </location>
</feature>
<dbReference type="PANTHER" id="PTHR33164:SF99">
    <property type="entry name" value="MARR FAMILY REGULATORY PROTEIN"/>
    <property type="match status" value="1"/>
</dbReference>
<dbReference type="InterPro" id="IPR036390">
    <property type="entry name" value="WH_DNA-bd_sf"/>
</dbReference>
<name>A0A346XUQ2_9ACTN</name>
<proteinExistence type="predicted"/>
<keyword evidence="7" id="KW-1185">Reference proteome</keyword>
<dbReference type="Pfam" id="PF12802">
    <property type="entry name" value="MarR_2"/>
    <property type="match status" value="1"/>
</dbReference>
<evidence type="ECO:0000256" key="1">
    <source>
        <dbReference type="ARBA" id="ARBA00023015"/>
    </source>
</evidence>
<dbReference type="AlphaFoldDB" id="A0A346XUQ2"/>
<evidence type="ECO:0000256" key="3">
    <source>
        <dbReference type="ARBA" id="ARBA00023163"/>
    </source>
</evidence>
<organism evidence="6 7">
    <name type="scientific">Euzebya pacifica</name>
    <dbReference type="NCBI Taxonomy" id="1608957"/>
    <lineage>
        <taxon>Bacteria</taxon>
        <taxon>Bacillati</taxon>
        <taxon>Actinomycetota</taxon>
        <taxon>Nitriliruptoria</taxon>
        <taxon>Euzebyales</taxon>
    </lineage>
</organism>
<accession>A0A346XUQ2</accession>
<dbReference type="InterPro" id="IPR036388">
    <property type="entry name" value="WH-like_DNA-bd_sf"/>
</dbReference>
<dbReference type="GO" id="GO:0003700">
    <property type="term" value="F:DNA-binding transcription factor activity"/>
    <property type="evidence" value="ECO:0007669"/>
    <property type="project" value="InterPro"/>
</dbReference>
<dbReference type="PANTHER" id="PTHR33164">
    <property type="entry name" value="TRANSCRIPTIONAL REGULATOR, MARR FAMILY"/>
    <property type="match status" value="1"/>
</dbReference>
<keyword evidence="3" id="KW-0804">Transcription</keyword>
<dbReference type="RefSeq" id="WP_164710000.1">
    <property type="nucleotide sequence ID" value="NZ_CP031165.1"/>
</dbReference>
<keyword evidence="2" id="KW-0238">DNA-binding</keyword>
<gene>
    <name evidence="6" type="ORF">DVS28_a1249</name>
</gene>
<dbReference type="EMBL" id="CP031165">
    <property type="protein sequence ID" value="AXV05949.1"/>
    <property type="molecule type" value="Genomic_DNA"/>
</dbReference>
<reference evidence="6 7" key="1">
    <citation type="submission" date="2018-09" db="EMBL/GenBank/DDBJ databases">
        <title>Complete genome sequence of Euzebya sp. DY32-46 isolated from seawater of Pacific Ocean.</title>
        <authorList>
            <person name="Xu L."/>
            <person name="Wu Y.-H."/>
            <person name="Xu X.-W."/>
        </authorList>
    </citation>
    <scope>NUCLEOTIDE SEQUENCE [LARGE SCALE GENOMIC DNA]</scope>
    <source>
        <strain evidence="6 7">DY32-46</strain>
    </source>
</reference>
<dbReference type="KEGG" id="euz:DVS28_a1249"/>
<evidence type="ECO:0000256" key="2">
    <source>
        <dbReference type="ARBA" id="ARBA00023125"/>
    </source>
</evidence>
<dbReference type="PROSITE" id="PS50995">
    <property type="entry name" value="HTH_MARR_2"/>
    <property type="match status" value="1"/>
</dbReference>
<dbReference type="GO" id="GO:0006950">
    <property type="term" value="P:response to stress"/>
    <property type="evidence" value="ECO:0007669"/>
    <property type="project" value="TreeGrafter"/>
</dbReference>